<gene>
    <name evidence="1" type="ORF">E1294_43955</name>
</gene>
<comment type="caution">
    <text evidence="1">The sequence shown here is derived from an EMBL/GenBank/DDBJ whole genome shotgun (WGS) entry which is preliminary data.</text>
</comment>
<evidence type="ECO:0000313" key="1">
    <source>
        <dbReference type="EMBL" id="TDD12183.1"/>
    </source>
</evidence>
<name>A0A4R4W7V2_9ACTN</name>
<dbReference type="AlphaFoldDB" id="A0A4R4W7V2"/>
<protein>
    <submittedName>
        <fullName evidence="1">Uncharacterized protein</fullName>
    </submittedName>
</protein>
<keyword evidence="2" id="KW-1185">Reference proteome</keyword>
<sequence length="77" mass="7303">MRSDANGSVTAVSSAVLPDGGLQAQIVVPGPAQGIGRAAGAGAGAGVEVDGDAGVLDAPAVAPRDGTRHLITLSDIS</sequence>
<organism evidence="1 2">
    <name type="scientific">Nonomuraea diastatica</name>
    <dbReference type="NCBI Taxonomy" id="1848329"/>
    <lineage>
        <taxon>Bacteria</taxon>
        <taxon>Bacillati</taxon>
        <taxon>Actinomycetota</taxon>
        <taxon>Actinomycetes</taxon>
        <taxon>Streptosporangiales</taxon>
        <taxon>Streptosporangiaceae</taxon>
        <taxon>Nonomuraea</taxon>
    </lineage>
</organism>
<evidence type="ECO:0000313" key="2">
    <source>
        <dbReference type="Proteomes" id="UP000294543"/>
    </source>
</evidence>
<dbReference type="Proteomes" id="UP000294543">
    <property type="component" value="Unassembled WGS sequence"/>
</dbReference>
<reference evidence="1 2" key="1">
    <citation type="submission" date="2019-03" db="EMBL/GenBank/DDBJ databases">
        <title>Draft genome sequences of novel Actinobacteria.</title>
        <authorList>
            <person name="Sahin N."/>
            <person name="Ay H."/>
            <person name="Saygin H."/>
        </authorList>
    </citation>
    <scope>NUCLEOTIDE SEQUENCE [LARGE SCALE GENOMIC DNA]</scope>
    <source>
        <strain evidence="1 2">KC712</strain>
    </source>
</reference>
<accession>A0A4R4W7V2</accession>
<proteinExistence type="predicted"/>
<dbReference type="EMBL" id="SMKP01000204">
    <property type="protein sequence ID" value="TDD12183.1"/>
    <property type="molecule type" value="Genomic_DNA"/>
</dbReference>
<dbReference type="RefSeq" id="WP_132517391.1">
    <property type="nucleotide sequence ID" value="NZ_SMKP01000204.1"/>
</dbReference>